<name>A0A0D2C3K2_9EURO</name>
<protein>
    <submittedName>
        <fullName evidence="1">Uncharacterized protein</fullName>
    </submittedName>
</protein>
<sequence length="291" mass="32415">MSQSLVSLSPAKLKELKSGETVSILYKGHQNAEAHVLREGLPKKIATTFSTKWKDEFLPVNKLKVADLQKSAAKKQITIVGGNKVIHKNILDWMVSCCEGKGIQHFDNPPFKVFAYLYFARNCAAIIGCEYLEKNIIKRMDGLAGTQIHSEDVRMLWLQNPPDIEMQKLLAEHVAVRFWNKTLKAKGSYRTLREEIPAFNKAIDNILNAKKARGEKSPPGPGRKYAGAGKYQMAQKKTTETANVTPGAENGTKVVVVKAKVVRHGTHGRPTYAKLDLETVGVTKAKYSKRE</sequence>
<dbReference type="AlphaFoldDB" id="A0A0D2C3K2"/>
<dbReference type="RefSeq" id="XP_013319990.1">
    <property type="nucleotide sequence ID" value="XM_013464536.1"/>
</dbReference>
<organism evidence="1 2">
    <name type="scientific">Exophiala xenobiotica</name>
    <dbReference type="NCBI Taxonomy" id="348802"/>
    <lineage>
        <taxon>Eukaryota</taxon>
        <taxon>Fungi</taxon>
        <taxon>Dikarya</taxon>
        <taxon>Ascomycota</taxon>
        <taxon>Pezizomycotina</taxon>
        <taxon>Eurotiomycetes</taxon>
        <taxon>Chaetothyriomycetidae</taxon>
        <taxon>Chaetothyriales</taxon>
        <taxon>Herpotrichiellaceae</taxon>
        <taxon>Exophiala</taxon>
    </lineage>
</organism>
<dbReference type="OrthoDB" id="4115494at2759"/>
<keyword evidence="2" id="KW-1185">Reference proteome</keyword>
<evidence type="ECO:0000313" key="2">
    <source>
        <dbReference type="Proteomes" id="UP000054342"/>
    </source>
</evidence>
<reference evidence="1 2" key="1">
    <citation type="submission" date="2015-01" db="EMBL/GenBank/DDBJ databases">
        <title>The Genome Sequence of Exophiala xenobiotica CBS118157.</title>
        <authorList>
            <consortium name="The Broad Institute Genomics Platform"/>
            <person name="Cuomo C."/>
            <person name="de Hoog S."/>
            <person name="Gorbushina A."/>
            <person name="Stielow B."/>
            <person name="Teixiera M."/>
            <person name="Abouelleil A."/>
            <person name="Chapman S.B."/>
            <person name="Priest M."/>
            <person name="Young S.K."/>
            <person name="Wortman J."/>
            <person name="Nusbaum C."/>
            <person name="Birren B."/>
        </authorList>
    </citation>
    <scope>NUCLEOTIDE SEQUENCE [LARGE SCALE GENOMIC DNA]</scope>
    <source>
        <strain evidence="1 2">CBS 118157</strain>
    </source>
</reference>
<accession>A0A0D2C3K2</accession>
<evidence type="ECO:0000313" key="1">
    <source>
        <dbReference type="EMBL" id="KIW59406.1"/>
    </source>
</evidence>
<dbReference type="EMBL" id="KN847318">
    <property type="protein sequence ID" value="KIW59406.1"/>
    <property type="molecule type" value="Genomic_DNA"/>
</dbReference>
<proteinExistence type="predicted"/>
<dbReference type="HOGENOM" id="CLU_066670_0_0_1"/>
<gene>
    <name evidence="1" type="ORF">PV05_03858</name>
</gene>
<dbReference type="Proteomes" id="UP000054342">
    <property type="component" value="Unassembled WGS sequence"/>
</dbReference>
<dbReference type="GeneID" id="25325766"/>